<sequence>MRIILTVSRTLYGLGFRGHDLALHTWLFCSYAAAVVFNELQGSVFRSGISLSHIDQLEPDEQGFLLMLRKHNMTLTIDEVLELAFQ</sequence>
<gene>
    <name evidence="1" type="ORF">FV139_19065</name>
</gene>
<accession>A0A5C8ZNN2</accession>
<organism evidence="1 2">
    <name type="scientific">Parahaliea maris</name>
    <dbReference type="NCBI Taxonomy" id="2716870"/>
    <lineage>
        <taxon>Bacteria</taxon>
        <taxon>Pseudomonadati</taxon>
        <taxon>Pseudomonadota</taxon>
        <taxon>Gammaproteobacteria</taxon>
        <taxon>Cellvibrionales</taxon>
        <taxon>Halieaceae</taxon>
        <taxon>Parahaliea</taxon>
    </lineage>
</organism>
<reference evidence="1 2" key="1">
    <citation type="submission" date="2019-08" db="EMBL/GenBank/DDBJ databases">
        <title>Parahaliea maris sp. nov., isolated from the surface seawater.</title>
        <authorList>
            <person name="Liu Y."/>
        </authorList>
    </citation>
    <scope>NUCLEOTIDE SEQUENCE [LARGE SCALE GENOMIC DNA]</scope>
    <source>
        <strain evidence="1 2">HSLHS9</strain>
    </source>
</reference>
<evidence type="ECO:0000313" key="2">
    <source>
        <dbReference type="Proteomes" id="UP000321039"/>
    </source>
</evidence>
<proteinExistence type="predicted"/>
<keyword evidence="2" id="KW-1185">Reference proteome</keyword>
<evidence type="ECO:0000313" key="1">
    <source>
        <dbReference type="EMBL" id="TXS89835.1"/>
    </source>
</evidence>
<dbReference type="Proteomes" id="UP000321039">
    <property type="component" value="Unassembled WGS sequence"/>
</dbReference>
<dbReference type="EMBL" id="VRZA01000009">
    <property type="protein sequence ID" value="TXS89835.1"/>
    <property type="molecule type" value="Genomic_DNA"/>
</dbReference>
<protein>
    <submittedName>
        <fullName evidence="1">Uncharacterized protein</fullName>
    </submittedName>
</protein>
<comment type="caution">
    <text evidence="1">The sequence shown here is derived from an EMBL/GenBank/DDBJ whole genome shotgun (WGS) entry which is preliminary data.</text>
</comment>
<dbReference type="RefSeq" id="WP_148070084.1">
    <property type="nucleotide sequence ID" value="NZ_VRZA01000009.1"/>
</dbReference>
<name>A0A5C8ZNN2_9GAMM</name>
<dbReference type="AlphaFoldDB" id="A0A5C8ZNN2"/>